<dbReference type="SUPFAM" id="SSF53335">
    <property type="entry name" value="S-adenosyl-L-methionine-dependent methyltransferases"/>
    <property type="match status" value="1"/>
</dbReference>
<evidence type="ECO:0000313" key="2">
    <source>
        <dbReference type="EMBL" id="MCG2633195.1"/>
    </source>
</evidence>
<dbReference type="InterPro" id="IPR013216">
    <property type="entry name" value="Methyltransf_11"/>
</dbReference>
<dbReference type="Proteomes" id="UP001139054">
    <property type="component" value="Unassembled WGS sequence"/>
</dbReference>
<dbReference type="AlphaFoldDB" id="A0A9X1UCI3"/>
<dbReference type="PANTHER" id="PTHR42912">
    <property type="entry name" value="METHYLTRANSFERASE"/>
    <property type="match status" value="1"/>
</dbReference>
<accession>A0A9X1UCI3</accession>
<evidence type="ECO:0000259" key="1">
    <source>
        <dbReference type="Pfam" id="PF08241"/>
    </source>
</evidence>
<dbReference type="GO" id="GO:0008757">
    <property type="term" value="F:S-adenosylmethionine-dependent methyltransferase activity"/>
    <property type="evidence" value="ECO:0007669"/>
    <property type="project" value="InterPro"/>
</dbReference>
<dbReference type="RefSeq" id="WP_237892194.1">
    <property type="nucleotide sequence ID" value="NZ_JAKLTY010000075.1"/>
</dbReference>
<evidence type="ECO:0000313" key="3">
    <source>
        <dbReference type="Proteomes" id="UP001139054"/>
    </source>
</evidence>
<reference evidence="2" key="1">
    <citation type="submission" date="2022-01" db="EMBL/GenBank/DDBJ databases">
        <title>Genome sequnece data of strain Bradyrhizobium sp. nov.</title>
        <authorList>
            <person name="Zhang J."/>
        </authorList>
    </citation>
    <scope>NUCLEOTIDE SEQUENCE</scope>
    <source>
        <strain evidence="2">WYCCWR 13023</strain>
    </source>
</reference>
<keyword evidence="2" id="KW-0808">Transferase</keyword>
<protein>
    <submittedName>
        <fullName evidence="2">Class I SAM-dependent methyltransferase</fullName>
    </submittedName>
</protein>
<dbReference type="EMBL" id="JAKLTY010000075">
    <property type="protein sequence ID" value="MCG2633195.1"/>
    <property type="molecule type" value="Genomic_DNA"/>
</dbReference>
<dbReference type="InterPro" id="IPR050508">
    <property type="entry name" value="Methyltransf_Superfamily"/>
</dbReference>
<comment type="caution">
    <text evidence="2">The sequence shown here is derived from an EMBL/GenBank/DDBJ whole genome shotgun (WGS) entry which is preliminary data.</text>
</comment>
<dbReference type="InterPro" id="IPR029063">
    <property type="entry name" value="SAM-dependent_MTases_sf"/>
</dbReference>
<gene>
    <name evidence="2" type="ORF">L6654_42535</name>
</gene>
<dbReference type="Pfam" id="PF08241">
    <property type="entry name" value="Methyltransf_11"/>
    <property type="match status" value="1"/>
</dbReference>
<name>A0A9X1UCI3_9BRAD</name>
<feature type="domain" description="Methyltransferase type 11" evidence="1">
    <location>
        <begin position="48"/>
        <end position="136"/>
    </location>
</feature>
<organism evidence="2 3">
    <name type="scientific">Bradyrhizobium zhengyangense</name>
    <dbReference type="NCBI Taxonomy" id="2911009"/>
    <lineage>
        <taxon>Bacteria</taxon>
        <taxon>Pseudomonadati</taxon>
        <taxon>Pseudomonadota</taxon>
        <taxon>Alphaproteobacteria</taxon>
        <taxon>Hyphomicrobiales</taxon>
        <taxon>Nitrobacteraceae</taxon>
        <taxon>Bradyrhizobium</taxon>
    </lineage>
</organism>
<dbReference type="GO" id="GO:0032259">
    <property type="term" value="P:methylation"/>
    <property type="evidence" value="ECO:0007669"/>
    <property type="project" value="UniProtKB-KW"/>
</dbReference>
<dbReference type="CDD" id="cd02440">
    <property type="entry name" value="AdoMet_MTases"/>
    <property type="match status" value="1"/>
</dbReference>
<keyword evidence="2" id="KW-0489">Methyltransferase</keyword>
<proteinExistence type="predicted"/>
<dbReference type="Gene3D" id="3.40.50.150">
    <property type="entry name" value="Vaccinia Virus protein VP39"/>
    <property type="match status" value="1"/>
</dbReference>
<sequence>MAAGNRVVQYYDATAEHYDGLHSIEKNPEHSRAMELGWPLLGRVGSVLDVGSGTGRSLRWLQERYPGVALHGVEPSAALLDIARRNLPDADLRQGIGERLPYADNSIDVVIATAIMHHADDPPKIISEMFRVARNGILISDHNNYAFGGALAKRLRMGLRLCGLLGAANYVRNGFKTQGYSEGDGWWYPYSLLDNYAQIATLAESTFIFPTRRPTIGLGNLIFSQGHLAIVATKPVVLGRTSAAMR</sequence>